<protein>
    <submittedName>
        <fullName evidence="2">Uncharacterized protein</fullName>
    </submittedName>
</protein>
<comment type="caution">
    <text evidence="2">The sequence shown here is derived from an EMBL/GenBank/DDBJ whole genome shotgun (WGS) entry which is preliminary data.</text>
</comment>
<evidence type="ECO:0000256" key="1">
    <source>
        <dbReference type="SAM" id="SignalP"/>
    </source>
</evidence>
<gene>
    <name evidence="2" type="ORF">F2P56_024875</name>
</gene>
<dbReference type="Gramene" id="Jr11_15020_p1">
    <property type="protein sequence ID" value="cds.Jr11_15020_p1"/>
    <property type="gene ID" value="Jr11_15020"/>
</dbReference>
<organism evidence="2 3">
    <name type="scientific">Juglans regia</name>
    <name type="common">English walnut</name>
    <dbReference type="NCBI Taxonomy" id="51240"/>
    <lineage>
        <taxon>Eukaryota</taxon>
        <taxon>Viridiplantae</taxon>
        <taxon>Streptophyta</taxon>
        <taxon>Embryophyta</taxon>
        <taxon>Tracheophyta</taxon>
        <taxon>Spermatophyta</taxon>
        <taxon>Magnoliopsida</taxon>
        <taxon>eudicotyledons</taxon>
        <taxon>Gunneridae</taxon>
        <taxon>Pentapetalae</taxon>
        <taxon>rosids</taxon>
        <taxon>fabids</taxon>
        <taxon>Fagales</taxon>
        <taxon>Juglandaceae</taxon>
        <taxon>Juglans</taxon>
    </lineage>
</organism>
<dbReference type="PANTHER" id="PTHR31676">
    <property type="entry name" value="T31J12.3 PROTEIN-RELATED"/>
    <property type="match status" value="1"/>
</dbReference>
<dbReference type="InterPro" id="IPR036758">
    <property type="entry name" value="At5g01610-like"/>
</dbReference>
<dbReference type="SUPFAM" id="SSF141562">
    <property type="entry name" value="At5g01610-like"/>
    <property type="match status" value="1"/>
</dbReference>
<dbReference type="InterPro" id="IPR007493">
    <property type="entry name" value="DUF538"/>
</dbReference>
<sequence>MGLFSQPKALSSTSMAFLCATLFISICMSTNPFAFGDAEYTSSTYNVLQENDFPVGLLPKGATGYELNRETGEFSTYLNGSCSFSLENSYQLNYNSTIESVISKDRLKNLKGVSVKVLLLWLNIVEVVREREELHFSVGIAFANFLVENFEECPQCGCGLDCNNFDVYHSSF</sequence>
<dbReference type="AlphaFoldDB" id="A0A833UN64"/>
<proteinExistence type="predicted"/>
<keyword evidence="1" id="KW-0732">Signal</keyword>
<reference evidence="2" key="1">
    <citation type="submission" date="2015-10" db="EMBL/GenBank/DDBJ databases">
        <authorList>
            <person name="Martinez-Garcia P.J."/>
            <person name="Crepeau M.W."/>
            <person name="Puiu D."/>
            <person name="Gonzalez-Ibeas D."/>
            <person name="Whalen J."/>
            <person name="Stevens K."/>
            <person name="Paul R."/>
            <person name="Butterfield T."/>
            <person name="Britton M."/>
            <person name="Reagan R."/>
            <person name="Chakraborty S."/>
            <person name="Walawage S.L."/>
            <person name="Vasquez-Gross H.A."/>
            <person name="Cardeno C."/>
            <person name="Famula R."/>
            <person name="Pratt K."/>
            <person name="Kuruganti S."/>
            <person name="Aradhya M.K."/>
            <person name="Leslie C.A."/>
            <person name="Dandekar A.M."/>
            <person name="Salzberg S.L."/>
            <person name="Wegrzyn J.L."/>
            <person name="Langley C.H."/>
            <person name="Neale D.B."/>
        </authorList>
    </citation>
    <scope>NUCLEOTIDE SEQUENCE</scope>
    <source>
        <tissue evidence="2">Leaves</tissue>
    </source>
</reference>
<feature type="chain" id="PRO_5032373321" evidence="1">
    <location>
        <begin position="30"/>
        <end position="172"/>
    </location>
</feature>
<dbReference type="Gene3D" id="2.30.240.10">
    <property type="entry name" value="At5g01610-like"/>
    <property type="match status" value="1"/>
</dbReference>
<evidence type="ECO:0000313" key="3">
    <source>
        <dbReference type="Proteomes" id="UP000619265"/>
    </source>
</evidence>
<feature type="signal peptide" evidence="1">
    <location>
        <begin position="1"/>
        <end position="29"/>
    </location>
</feature>
<evidence type="ECO:0000313" key="2">
    <source>
        <dbReference type="EMBL" id="KAF5455280.1"/>
    </source>
</evidence>
<name>A0A833UN64_JUGRE</name>
<reference evidence="2" key="2">
    <citation type="submission" date="2020-03" db="EMBL/GenBank/DDBJ databases">
        <title>Walnut 2.0.</title>
        <authorList>
            <person name="Marrano A."/>
            <person name="Britton M."/>
            <person name="Zimin A.V."/>
            <person name="Zaini P.A."/>
            <person name="Workman R."/>
            <person name="Puiu D."/>
            <person name="Bianco L."/>
            <person name="Allen B.J."/>
            <person name="Troggio M."/>
            <person name="Leslie C.A."/>
            <person name="Timp W."/>
            <person name="Dendekar A."/>
            <person name="Salzberg S.L."/>
            <person name="Neale D.B."/>
        </authorList>
    </citation>
    <scope>NUCLEOTIDE SEQUENCE</scope>
    <source>
        <tissue evidence="2">Leaves</tissue>
    </source>
</reference>
<dbReference type="EMBL" id="LIHL02000011">
    <property type="protein sequence ID" value="KAF5455280.1"/>
    <property type="molecule type" value="Genomic_DNA"/>
</dbReference>
<dbReference type="Proteomes" id="UP000619265">
    <property type="component" value="Unassembled WGS sequence"/>
</dbReference>
<accession>A0A833UN64</accession>
<dbReference type="PANTHER" id="PTHR31676:SF196">
    <property type="entry name" value="DUF538 FAMILY PROTEIN"/>
    <property type="match status" value="1"/>
</dbReference>
<dbReference type="Pfam" id="PF04398">
    <property type="entry name" value="DUF538"/>
    <property type="match status" value="1"/>
</dbReference>